<evidence type="ECO:0000256" key="17">
    <source>
        <dbReference type="ARBA" id="ARBA00025207"/>
    </source>
</evidence>
<keyword evidence="12" id="KW-0418">Kinase</keyword>
<keyword evidence="13" id="KW-0067">ATP-binding</keyword>
<evidence type="ECO:0000256" key="15">
    <source>
        <dbReference type="ARBA" id="ARBA00023012"/>
    </source>
</evidence>
<evidence type="ECO:0000256" key="16">
    <source>
        <dbReference type="ARBA" id="ARBA00023136"/>
    </source>
</evidence>
<evidence type="ECO:0000313" key="20">
    <source>
        <dbReference type="EMBL" id="KFZ28405.1"/>
    </source>
</evidence>
<evidence type="ECO:0000256" key="5">
    <source>
        <dbReference type="ARBA" id="ARBA00022448"/>
    </source>
</evidence>
<dbReference type="GO" id="GO:0004721">
    <property type="term" value="F:phosphoprotein phosphatase activity"/>
    <property type="evidence" value="ECO:0007669"/>
    <property type="project" value="InterPro"/>
</dbReference>
<dbReference type="GO" id="GO:0000155">
    <property type="term" value="F:phosphorelay sensor kinase activity"/>
    <property type="evidence" value="ECO:0007669"/>
    <property type="project" value="InterPro"/>
</dbReference>
<dbReference type="FunFam" id="1.10.287.130:FF:000001">
    <property type="entry name" value="Two-component sensor histidine kinase"/>
    <property type="match status" value="1"/>
</dbReference>
<reference evidence="20 21" key="1">
    <citation type="submission" date="2014-06" db="EMBL/GenBank/DDBJ databases">
        <title>Draft genome sequence of Idiomarina sp. MCCC 1A10513.</title>
        <authorList>
            <person name="Du J."/>
            <person name="Lai Q."/>
            <person name="Shao Z."/>
        </authorList>
    </citation>
    <scope>NUCLEOTIDE SEQUENCE [LARGE SCALE GENOMIC DNA]</scope>
    <source>
        <strain evidence="20 21">MCCC 1A10513</strain>
    </source>
</reference>
<evidence type="ECO:0000313" key="21">
    <source>
        <dbReference type="Proteomes" id="UP000053718"/>
    </source>
</evidence>
<dbReference type="GO" id="GO:0005524">
    <property type="term" value="F:ATP binding"/>
    <property type="evidence" value="ECO:0007669"/>
    <property type="project" value="UniProtKB-KW"/>
</dbReference>
<evidence type="ECO:0000256" key="10">
    <source>
        <dbReference type="ARBA" id="ARBA00022692"/>
    </source>
</evidence>
<keyword evidence="11" id="KW-0547">Nucleotide-binding</keyword>
<evidence type="ECO:0000256" key="7">
    <source>
        <dbReference type="ARBA" id="ARBA00022553"/>
    </source>
</evidence>
<protein>
    <recommendedName>
        <fullName evidence="4">Phosphate regulon sensor protein PhoR</fullName>
        <ecNumber evidence="3">2.7.13.3</ecNumber>
    </recommendedName>
</protein>
<comment type="subcellular location">
    <subcellularLocation>
        <location evidence="2">Cell membrane</location>
    </subcellularLocation>
</comment>
<dbReference type="GO" id="GO:0005886">
    <property type="term" value="C:plasma membrane"/>
    <property type="evidence" value="ECO:0007669"/>
    <property type="project" value="UniProtKB-SubCell"/>
</dbReference>
<dbReference type="Gene3D" id="1.10.287.130">
    <property type="match status" value="1"/>
</dbReference>
<dbReference type="STRING" id="1517416.IDAT_08825"/>
<evidence type="ECO:0000256" key="12">
    <source>
        <dbReference type="ARBA" id="ARBA00022777"/>
    </source>
</evidence>
<accession>A0A094IL47</accession>
<organism evidence="20 21">
    <name type="scientific">Pseudidiomarina atlantica</name>
    <dbReference type="NCBI Taxonomy" id="1517416"/>
    <lineage>
        <taxon>Bacteria</taxon>
        <taxon>Pseudomonadati</taxon>
        <taxon>Pseudomonadota</taxon>
        <taxon>Gammaproteobacteria</taxon>
        <taxon>Alteromonadales</taxon>
        <taxon>Idiomarinaceae</taxon>
        <taxon>Pseudidiomarina</taxon>
    </lineage>
</organism>
<dbReference type="EC" id="2.7.13.3" evidence="3"/>
<dbReference type="Gene3D" id="3.30.450.20">
    <property type="entry name" value="PAS domain"/>
    <property type="match status" value="1"/>
</dbReference>
<evidence type="ECO:0000256" key="13">
    <source>
        <dbReference type="ARBA" id="ARBA00022840"/>
    </source>
</evidence>
<keyword evidence="14 18" id="KW-1133">Transmembrane helix</keyword>
<proteinExistence type="predicted"/>
<dbReference type="AlphaFoldDB" id="A0A094IL47"/>
<dbReference type="InterPro" id="IPR035965">
    <property type="entry name" value="PAS-like_dom_sf"/>
</dbReference>
<dbReference type="PRINTS" id="PR00344">
    <property type="entry name" value="BCTRLSENSOR"/>
</dbReference>
<evidence type="ECO:0000256" key="6">
    <source>
        <dbReference type="ARBA" id="ARBA00022475"/>
    </source>
</evidence>
<keyword evidence="6" id="KW-1003">Cell membrane</keyword>
<dbReference type="Proteomes" id="UP000053718">
    <property type="component" value="Unassembled WGS sequence"/>
</dbReference>
<evidence type="ECO:0000256" key="4">
    <source>
        <dbReference type="ARBA" id="ARBA00019665"/>
    </source>
</evidence>
<evidence type="ECO:0000256" key="18">
    <source>
        <dbReference type="SAM" id="Phobius"/>
    </source>
</evidence>
<feature type="domain" description="Histidine kinase" evidence="19">
    <location>
        <begin position="212"/>
        <end position="429"/>
    </location>
</feature>
<dbReference type="InterPro" id="IPR005467">
    <property type="entry name" value="His_kinase_dom"/>
</dbReference>
<keyword evidence="8" id="KW-0592">Phosphate transport</keyword>
<keyword evidence="10 18" id="KW-0812">Transmembrane</keyword>
<gene>
    <name evidence="20" type="primary">phoR</name>
    <name evidence="20" type="ORF">IDAT_08825</name>
</gene>
<dbReference type="PROSITE" id="PS50109">
    <property type="entry name" value="HIS_KIN"/>
    <property type="match status" value="1"/>
</dbReference>
<dbReference type="SMART" id="SM00387">
    <property type="entry name" value="HATPase_c"/>
    <property type="match status" value="1"/>
</dbReference>
<comment type="function">
    <text evidence="17">Member of the two-component regulatory system PhoR/PhoB involved in the phosphate regulon genes expression. PhoR may function as a membrane-associated protein kinase that phosphorylates PhoB in response to environmental signals.</text>
</comment>
<dbReference type="InterPro" id="IPR004358">
    <property type="entry name" value="Sig_transdc_His_kin-like_C"/>
</dbReference>
<dbReference type="Gene3D" id="3.30.565.10">
    <property type="entry name" value="Histidine kinase-like ATPase, C-terminal domain"/>
    <property type="match status" value="1"/>
</dbReference>
<dbReference type="NCBIfam" id="TIGR02966">
    <property type="entry name" value="phoR_proteo"/>
    <property type="match status" value="1"/>
</dbReference>
<dbReference type="Pfam" id="PF02518">
    <property type="entry name" value="HATPase_c"/>
    <property type="match status" value="1"/>
</dbReference>
<evidence type="ECO:0000256" key="1">
    <source>
        <dbReference type="ARBA" id="ARBA00000085"/>
    </source>
</evidence>
<keyword evidence="7" id="KW-0597">Phosphoprotein</keyword>
<dbReference type="CDD" id="cd00082">
    <property type="entry name" value="HisKA"/>
    <property type="match status" value="1"/>
</dbReference>
<evidence type="ECO:0000259" key="19">
    <source>
        <dbReference type="PROSITE" id="PS50109"/>
    </source>
</evidence>
<keyword evidence="9 20" id="KW-0808">Transferase</keyword>
<dbReference type="EMBL" id="JPIN01000008">
    <property type="protein sequence ID" value="KFZ28405.1"/>
    <property type="molecule type" value="Genomic_DNA"/>
</dbReference>
<dbReference type="GO" id="GO:0006817">
    <property type="term" value="P:phosphate ion transport"/>
    <property type="evidence" value="ECO:0007669"/>
    <property type="project" value="UniProtKB-KW"/>
</dbReference>
<name>A0A094IL47_9GAMM</name>
<dbReference type="InterPro" id="IPR036097">
    <property type="entry name" value="HisK_dim/P_sf"/>
</dbReference>
<dbReference type="InterPro" id="IPR021766">
    <property type="entry name" value="PhoR_N"/>
</dbReference>
<dbReference type="FunFam" id="3.30.565.10:FF:000032">
    <property type="entry name" value="Phosphate regulon sensor histidine kinase PhoR"/>
    <property type="match status" value="1"/>
</dbReference>
<keyword evidence="15" id="KW-0902">Two-component regulatory system</keyword>
<dbReference type="InterPro" id="IPR050351">
    <property type="entry name" value="BphY/WalK/GraS-like"/>
</dbReference>
<dbReference type="SUPFAM" id="SSF55874">
    <property type="entry name" value="ATPase domain of HSP90 chaperone/DNA topoisomerase II/histidine kinase"/>
    <property type="match status" value="1"/>
</dbReference>
<comment type="catalytic activity">
    <reaction evidence="1">
        <text>ATP + protein L-histidine = ADP + protein N-phospho-L-histidine.</text>
        <dbReference type="EC" id="2.7.13.3"/>
    </reaction>
</comment>
<evidence type="ECO:0000256" key="3">
    <source>
        <dbReference type="ARBA" id="ARBA00012438"/>
    </source>
</evidence>
<dbReference type="SUPFAM" id="SSF47384">
    <property type="entry name" value="Homodimeric domain of signal transducing histidine kinase"/>
    <property type="match status" value="1"/>
</dbReference>
<dbReference type="SUPFAM" id="SSF55785">
    <property type="entry name" value="PYP-like sensor domain (PAS domain)"/>
    <property type="match status" value="1"/>
</dbReference>
<dbReference type="PANTHER" id="PTHR45453:SF1">
    <property type="entry name" value="PHOSPHATE REGULON SENSOR PROTEIN PHOR"/>
    <property type="match status" value="1"/>
</dbReference>
<dbReference type="InterPro" id="IPR014310">
    <property type="entry name" value="Sig_transdc_His_kinase_PhoR"/>
</dbReference>
<keyword evidence="5" id="KW-0813">Transport</keyword>
<evidence type="ECO:0000256" key="2">
    <source>
        <dbReference type="ARBA" id="ARBA00004236"/>
    </source>
</evidence>
<dbReference type="NCBIfam" id="NF008235">
    <property type="entry name" value="PRK11006.1"/>
    <property type="match status" value="1"/>
</dbReference>
<dbReference type="InterPro" id="IPR036890">
    <property type="entry name" value="HATPase_C_sf"/>
</dbReference>
<dbReference type="Pfam" id="PF11808">
    <property type="entry name" value="PhoR"/>
    <property type="match status" value="1"/>
</dbReference>
<evidence type="ECO:0000256" key="8">
    <source>
        <dbReference type="ARBA" id="ARBA00022592"/>
    </source>
</evidence>
<keyword evidence="16 18" id="KW-0472">Membrane</keyword>
<dbReference type="PANTHER" id="PTHR45453">
    <property type="entry name" value="PHOSPHATE REGULON SENSOR PROTEIN PHOR"/>
    <property type="match status" value="1"/>
</dbReference>
<sequence length="436" mass="50563">MDRRFSLVFLLRGFLWYILPLGIVGWLFDVFWPVLSLGLLAILAWHYFYQYKLVDWLWHRRTMLPPSAPGSWSYIYDGIYRTQRRSQQRRRALARLLRRFREASEAIPDAAIVFRKDGGLLWCNKLGQFYFGLKWPADTGIRLSNLIRHPEFINYLRKGDFSKEIYLPSPVREDIELEVRIMPYSDDQFLLMARDVTQLRRLEQMRKDFVANVSHELKTPLTVIQGYLEMLGDGVQSMPPAMLDKALQDMHGQSTRMRNLVDQLLSLSRIDSARGDIFERVVNVPELLRRIQTDAEQLNADKQHQLSFEIAEQSMHGIEDELRSVFVNLVSNAIHYTQPNGKIVVRWRSVGKQMEFSVTDNGPGIPAEHIPRLTERFYRIDKDRNSAKGGSGLGLAIVKQAVEHHHCKLNIDSVVGRGTTFSVRVPEELVVTKNKK</sequence>
<evidence type="ECO:0000256" key="14">
    <source>
        <dbReference type="ARBA" id="ARBA00022989"/>
    </source>
</evidence>
<dbReference type="InterPro" id="IPR003594">
    <property type="entry name" value="HATPase_dom"/>
</dbReference>
<dbReference type="SMART" id="SM00388">
    <property type="entry name" value="HisKA"/>
    <property type="match status" value="1"/>
</dbReference>
<dbReference type="InterPro" id="IPR003661">
    <property type="entry name" value="HisK_dim/P_dom"/>
</dbReference>
<evidence type="ECO:0000256" key="9">
    <source>
        <dbReference type="ARBA" id="ARBA00022679"/>
    </source>
</evidence>
<keyword evidence="21" id="KW-1185">Reference proteome</keyword>
<feature type="transmembrane region" description="Helical" evidence="18">
    <location>
        <begin position="7"/>
        <end position="28"/>
    </location>
</feature>
<dbReference type="OrthoDB" id="9813151at2"/>
<dbReference type="eggNOG" id="COG5002">
    <property type="taxonomic scope" value="Bacteria"/>
</dbReference>
<dbReference type="GO" id="GO:0016036">
    <property type="term" value="P:cellular response to phosphate starvation"/>
    <property type="evidence" value="ECO:0007669"/>
    <property type="project" value="TreeGrafter"/>
</dbReference>
<comment type="caution">
    <text evidence="20">The sequence shown here is derived from an EMBL/GenBank/DDBJ whole genome shotgun (WGS) entry which is preliminary data.</text>
</comment>
<dbReference type="RefSeq" id="WP_034732880.1">
    <property type="nucleotide sequence ID" value="NZ_JPIN01000008.1"/>
</dbReference>
<dbReference type="Pfam" id="PF00512">
    <property type="entry name" value="HisKA"/>
    <property type="match status" value="1"/>
</dbReference>
<evidence type="ECO:0000256" key="11">
    <source>
        <dbReference type="ARBA" id="ARBA00022741"/>
    </source>
</evidence>